<reference evidence="2 3" key="1">
    <citation type="submission" date="2013-12" db="EMBL/GenBank/DDBJ databases">
        <title>Draft genome of the parsitic nematode Ancylostoma duodenale.</title>
        <authorList>
            <person name="Mitreva M."/>
        </authorList>
    </citation>
    <scope>NUCLEOTIDE SEQUENCE [LARGE SCALE GENOMIC DNA]</scope>
    <source>
        <strain evidence="2 3">Zhejiang</strain>
    </source>
</reference>
<feature type="domain" description="Serine-threonine/tyrosine-protein kinase catalytic" evidence="1">
    <location>
        <begin position="2"/>
        <end position="58"/>
    </location>
</feature>
<dbReference type="InterPro" id="IPR011009">
    <property type="entry name" value="Kinase-like_dom_sf"/>
</dbReference>
<dbReference type="SUPFAM" id="SSF56112">
    <property type="entry name" value="Protein kinase-like (PK-like)"/>
    <property type="match status" value="1"/>
</dbReference>
<proteinExistence type="predicted"/>
<evidence type="ECO:0000259" key="1">
    <source>
        <dbReference type="Pfam" id="PF07714"/>
    </source>
</evidence>
<dbReference type="Proteomes" id="UP000054047">
    <property type="component" value="Unassembled WGS sequence"/>
</dbReference>
<dbReference type="AlphaFoldDB" id="A0A0C2CWT1"/>
<dbReference type="InterPro" id="IPR001245">
    <property type="entry name" value="Ser-Thr/Tyr_kinase_cat_dom"/>
</dbReference>
<gene>
    <name evidence="2" type="ORF">ANCDUO_15527</name>
</gene>
<dbReference type="OrthoDB" id="10257855at2759"/>
<dbReference type="GO" id="GO:0004672">
    <property type="term" value="F:protein kinase activity"/>
    <property type="evidence" value="ECO:0007669"/>
    <property type="project" value="InterPro"/>
</dbReference>
<evidence type="ECO:0000313" key="2">
    <source>
        <dbReference type="EMBL" id="KIH54327.1"/>
    </source>
</evidence>
<dbReference type="EMBL" id="KN739280">
    <property type="protein sequence ID" value="KIH54327.1"/>
    <property type="molecule type" value="Genomic_DNA"/>
</dbReference>
<sequence length="111" mass="12927">MESDVWSFGLSLWELSIGRFPFKLPSDSLTVNSVLDFATDIQRIEGHPQEFCQLINGCQFNIICYELHFSLQHDVKQRWNMADLKESVYIKEAWPIDHCIIGEFVGKFLNT</sequence>
<organism evidence="2 3">
    <name type="scientific">Ancylostoma duodenale</name>
    <dbReference type="NCBI Taxonomy" id="51022"/>
    <lineage>
        <taxon>Eukaryota</taxon>
        <taxon>Metazoa</taxon>
        <taxon>Ecdysozoa</taxon>
        <taxon>Nematoda</taxon>
        <taxon>Chromadorea</taxon>
        <taxon>Rhabditida</taxon>
        <taxon>Rhabditina</taxon>
        <taxon>Rhabditomorpha</taxon>
        <taxon>Strongyloidea</taxon>
        <taxon>Ancylostomatidae</taxon>
        <taxon>Ancylostomatinae</taxon>
        <taxon>Ancylostoma</taxon>
    </lineage>
</organism>
<keyword evidence="3" id="KW-1185">Reference proteome</keyword>
<protein>
    <recommendedName>
        <fullName evidence="1">Serine-threonine/tyrosine-protein kinase catalytic domain-containing protein</fullName>
    </recommendedName>
</protein>
<dbReference type="Pfam" id="PF07714">
    <property type="entry name" value="PK_Tyr_Ser-Thr"/>
    <property type="match status" value="1"/>
</dbReference>
<accession>A0A0C2CWT1</accession>
<name>A0A0C2CWT1_9BILA</name>
<dbReference type="Gene3D" id="1.10.510.10">
    <property type="entry name" value="Transferase(Phosphotransferase) domain 1"/>
    <property type="match status" value="1"/>
</dbReference>
<evidence type="ECO:0000313" key="3">
    <source>
        <dbReference type="Proteomes" id="UP000054047"/>
    </source>
</evidence>